<proteinExistence type="predicted"/>
<evidence type="ECO:0000313" key="1">
    <source>
        <dbReference type="EMBL" id="GAA1576619.1"/>
    </source>
</evidence>
<organism evidence="1 2">
    <name type="scientific">Kribbella sancticallisti</name>
    <dbReference type="NCBI Taxonomy" id="460087"/>
    <lineage>
        <taxon>Bacteria</taxon>
        <taxon>Bacillati</taxon>
        <taxon>Actinomycetota</taxon>
        <taxon>Actinomycetes</taxon>
        <taxon>Propionibacteriales</taxon>
        <taxon>Kribbellaceae</taxon>
        <taxon>Kribbella</taxon>
    </lineage>
</organism>
<evidence type="ECO:0000313" key="2">
    <source>
        <dbReference type="Proteomes" id="UP001500393"/>
    </source>
</evidence>
<accession>A0ABP4PGI7</accession>
<reference evidence="2" key="1">
    <citation type="journal article" date="2019" name="Int. J. Syst. Evol. Microbiol.">
        <title>The Global Catalogue of Microorganisms (GCM) 10K type strain sequencing project: providing services to taxonomists for standard genome sequencing and annotation.</title>
        <authorList>
            <consortium name="The Broad Institute Genomics Platform"/>
            <consortium name="The Broad Institute Genome Sequencing Center for Infectious Disease"/>
            <person name="Wu L."/>
            <person name="Ma J."/>
        </authorList>
    </citation>
    <scope>NUCLEOTIDE SEQUENCE [LARGE SCALE GENOMIC DNA]</scope>
    <source>
        <strain evidence="2">JCM 14969</strain>
    </source>
</reference>
<dbReference type="EMBL" id="BAAAOS010000019">
    <property type="protein sequence ID" value="GAA1576619.1"/>
    <property type="molecule type" value="Genomic_DNA"/>
</dbReference>
<dbReference type="RefSeq" id="WP_344214567.1">
    <property type="nucleotide sequence ID" value="NZ_BAAAOS010000019.1"/>
</dbReference>
<name>A0ABP4PGI7_9ACTN</name>
<comment type="caution">
    <text evidence="1">The sequence shown here is derived from an EMBL/GenBank/DDBJ whole genome shotgun (WGS) entry which is preliminary data.</text>
</comment>
<gene>
    <name evidence="1" type="ORF">GCM10009789_32560</name>
</gene>
<protein>
    <submittedName>
        <fullName evidence="1">Uncharacterized protein</fullName>
    </submittedName>
</protein>
<sequence>MDVSQFESDLRVRIAAAQEAFAQAERDEDYYAMDVRTGELKSLHRMAAENGVLLEPAENGPVEA</sequence>
<keyword evidence="2" id="KW-1185">Reference proteome</keyword>
<dbReference type="Proteomes" id="UP001500393">
    <property type="component" value="Unassembled WGS sequence"/>
</dbReference>